<evidence type="ECO:0000313" key="3">
    <source>
        <dbReference type="Proteomes" id="UP000027920"/>
    </source>
</evidence>
<gene>
    <name evidence="2" type="ORF">A1O9_04803</name>
</gene>
<feature type="compositionally biased region" description="Low complexity" evidence="1">
    <location>
        <begin position="25"/>
        <end position="51"/>
    </location>
</feature>
<feature type="compositionally biased region" description="Basic and acidic residues" evidence="1">
    <location>
        <begin position="81"/>
        <end position="90"/>
    </location>
</feature>
<feature type="compositionally biased region" description="Polar residues" evidence="1">
    <location>
        <begin position="1"/>
        <end position="19"/>
    </location>
</feature>
<feature type="region of interest" description="Disordered" evidence="1">
    <location>
        <begin position="1"/>
        <end position="307"/>
    </location>
</feature>
<accession>A0A072PWJ0</accession>
<dbReference type="Proteomes" id="UP000027920">
    <property type="component" value="Unassembled WGS sequence"/>
</dbReference>
<dbReference type="AlphaFoldDB" id="A0A072PWJ0"/>
<dbReference type="EMBL" id="AMGV01000003">
    <property type="protein sequence ID" value="KEF59955.1"/>
    <property type="molecule type" value="Genomic_DNA"/>
</dbReference>
<feature type="compositionally biased region" description="Basic and acidic residues" evidence="1">
    <location>
        <begin position="136"/>
        <end position="149"/>
    </location>
</feature>
<evidence type="ECO:0000313" key="2">
    <source>
        <dbReference type="EMBL" id="KEF59955.1"/>
    </source>
</evidence>
<dbReference type="RefSeq" id="XP_013262545.1">
    <property type="nucleotide sequence ID" value="XM_013407091.1"/>
</dbReference>
<dbReference type="HOGENOM" id="CLU_549849_0_0_1"/>
<organism evidence="2 3">
    <name type="scientific">Exophiala aquamarina CBS 119918</name>
    <dbReference type="NCBI Taxonomy" id="1182545"/>
    <lineage>
        <taxon>Eukaryota</taxon>
        <taxon>Fungi</taxon>
        <taxon>Dikarya</taxon>
        <taxon>Ascomycota</taxon>
        <taxon>Pezizomycotina</taxon>
        <taxon>Eurotiomycetes</taxon>
        <taxon>Chaetothyriomycetidae</taxon>
        <taxon>Chaetothyriales</taxon>
        <taxon>Herpotrichiellaceae</taxon>
        <taxon>Exophiala</taxon>
    </lineage>
</organism>
<comment type="caution">
    <text evidence="2">The sequence shown here is derived from an EMBL/GenBank/DDBJ whole genome shotgun (WGS) entry which is preliminary data.</text>
</comment>
<reference evidence="2 3" key="1">
    <citation type="submission" date="2013-03" db="EMBL/GenBank/DDBJ databases">
        <title>The Genome Sequence of Exophiala aquamarina CBS 119918.</title>
        <authorList>
            <consortium name="The Broad Institute Genomics Platform"/>
            <person name="Cuomo C."/>
            <person name="de Hoog S."/>
            <person name="Gorbushina A."/>
            <person name="Walker B."/>
            <person name="Young S.K."/>
            <person name="Zeng Q."/>
            <person name="Gargeya S."/>
            <person name="Fitzgerald M."/>
            <person name="Haas B."/>
            <person name="Abouelleil A."/>
            <person name="Allen A.W."/>
            <person name="Alvarado L."/>
            <person name="Arachchi H.M."/>
            <person name="Berlin A.M."/>
            <person name="Chapman S.B."/>
            <person name="Gainer-Dewar J."/>
            <person name="Goldberg J."/>
            <person name="Griggs A."/>
            <person name="Gujja S."/>
            <person name="Hansen M."/>
            <person name="Howarth C."/>
            <person name="Imamovic A."/>
            <person name="Ireland A."/>
            <person name="Larimer J."/>
            <person name="McCowan C."/>
            <person name="Murphy C."/>
            <person name="Pearson M."/>
            <person name="Poon T.W."/>
            <person name="Priest M."/>
            <person name="Roberts A."/>
            <person name="Saif S."/>
            <person name="Shea T."/>
            <person name="Sisk P."/>
            <person name="Sykes S."/>
            <person name="Wortman J."/>
            <person name="Nusbaum C."/>
            <person name="Birren B."/>
        </authorList>
    </citation>
    <scope>NUCLEOTIDE SEQUENCE [LARGE SCALE GENOMIC DNA]</scope>
    <source>
        <strain evidence="2 3">CBS 119918</strain>
    </source>
</reference>
<keyword evidence="3" id="KW-1185">Reference proteome</keyword>
<dbReference type="GeneID" id="25279732"/>
<feature type="compositionally biased region" description="Basic and acidic residues" evidence="1">
    <location>
        <begin position="240"/>
        <end position="265"/>
    </location>
</feature>
<name>A0A072PWJ0_9EURO</name>
<proteinExistence type="predicted"/>
<dbReference type="OrthoDB" id="4121065at2759"/>
<evidence type="ECO:0000256" key="1">
    <source>
        <dbReference type="SAM" id="MobiDB-lite"/>
    </source>
</evidence>
<sequence length="496" mass="53452">MVTTRSQEKGLSTPVSASKVQVIVPTTTQSTPRPTDSPSTTRKTRSSPRQSDSTKRPVSTMGTSASKAKSNSDVDGFLVQERNEDSEHAVSDSAQELAQRSPTLLPERPTTHSRADMLEASNAFNDIVAPGPPVDPTEKESLNLPERLKFSPPRSTAVPLNTHKRFRSEEPANQVAFNNEHDKGPFSSTIEPVTTTSASDESDDTPEVVSIVLKKSTDRLAHGHKRRRLEEGSSGGLHSPKIDRPADTSPSEKETFLKETLRDTAGEPSTLEQSKESGGQKLVDGDDLDPIVLESSPNASELIPTKMDGKDITFQGDFAPVDDAGSNPLPGDVIPSLSGKDATLDPVIAQTGFKVPYFAKHEAKIAELSAESVDRLNTSALDDAESGSHTEAGSATLTNNSFVTVPENQPMKSHGETCSDAKDQTTLTETASFPSTVQESSPKHMAVRQARPSKAVPQAVQKATSLQDFRKRLLDRNPRTNVWGPPGFRKTRFVGA</sequence>
<dbReference type="VEuPathDB" id="FungiDB:A1O9_04803"/>
<feature type="compositionally biased region" description="Polar residues" evidence="1">
    <location>
        <begin position="92"/>
        <end position="102"/>
    </location>
</feature>
<feature type="compositionally biased region" description="Polar residues" evidence="1">
    <location>
        <begin position="56"/>
        <end position="73"/>
    </location>
</feature>
<protein>
    <submittedName>
        <fullName evidence="2">Uncharacterized protein</fullName>
    </submittedName>
</protein>